<accession>A0AAE1RFI0</accession>
<proteinExistence type="predicted"/>
<evidence type="ECO:0000313" key="3">
    <source>
        <dbReference type="Proteomes" id="UP001291623"/>
    </source>
</evidence>
<protein>
    <recommendedName>
        <fullName evidence="4">Amino acid transporter transmembrane domain-containing protein</fullName>
    </recommendedName>
</protein>
<dbReference type="AlphaFoldDB" id="A0AAE1RFI0"/>
<dbReference type="EMBL" id="JAVYJV010000016">
    <property type="protein sequence ID" value="KAK4351269.1"/>
    <property type="molecule type" value="Genomic_DNA"/>
</dbReference>
<evidence type="ECO:0008006" key="4">
    <source>
        <dbReference type="Google" id="ProtNLM"/>
    </source>
</evidence>
<organism evidence="2 3">
    <name type="scientific">Anisodus tanguticus</name>
    <dbReference type="NCBI Taxonomy" id="243964"/>
    <lineage>
        <taxon>Eukaryota</taxon>
        <taxon>Viridiplantae</taxon>
        <taxon>Streptophyta</taxon>
        <taxon>Embryophyta</taxon>
        <taxon>Tracheophyta</taxon>
        <taxon>Spermatophyta</taxon>
        <taxon>Magnoliopsida</taxon>
        <taxon>eudicotyledons</taxon>
        <taxon>Gunneridae</taxon>
        <taxon>Pentapetalae</taxon>
        <taxon>asterids</taxon>
        <taxon>lamiids</taxon>
        <taxon>Solanales</taxon>
        <taxon>Solanaceae</taxon>
        <taxon>Solanoideae</taxon>
        <taxon>Hyoscyameae</taxon>
        <taxon>Anisodus</taxon>
    </lineage>
</organism>
<feature type="transmembrane region" description="Helical" evidence="1">
    <location>
        <begin position="64"/>
        <end position="86"/>
    </location>
</feature>
<sequence length="93" mass="9902">MAIIAIAKGKIVSPRMVPELNSTSSFFNLFTAIPVIVTAFAFHFNGKSALPPDVHGLSTRKDKIIAVVMIVLAVVTSIITIAANIYNMIGKSS</sequence>
<comment type="caution">
    <text evidence="2">The sequence shown here is derived from an EMBL/GenBank/DDBJ whole genome shotgun (WGS) entry which is preliminary data.</text>
</comment>
<keyword evidence="1" id="KW-0472">Membrane</keyword>
<keyword evidence="3" id="KW-1185">Reference proteome</keyword>
<reference evidence="2" key="1">
    <citation type="submission" date="2023-12" db="EMBL/GenBank/DDBJ databases">
        <title>Genome assembly of Anisodus tanguticus.</title>
        <authorList>
            <person name="Wang Y.-J."/>
        </authorList>
    </citation>
    <scope>NUCLEOTIDE SEQUENCE</scope>
    <source>
        <strain evidence="2">KB-2021</strain>
        <tissue evidence="2">Leaf</tissue>
    </source>
</reference>
<evidence type="ECO:0000313" key="2">
    <source>
        <dbReference type="EMBL" id="KAK4351269.1"/>
    </source>
</evidence>
<gene>
    <name evidence="2" type="ORF">RND71_030582</name>
</gene>
<evidence type="ECO:0000256" key="1">
    <source>
        <dbReference type="SAM" id="Phobius"/>
    </source>
</evidence>
<keyword evidence="1" id="KW-0812">Transmembrane</keyword>
<name>A0AAE1RFI0_9SOLA</name>
<feature type="transmembrane region" description="Helical" evidence="1">
    <location>
        <begin position="25"/>
        <end position="44"/>
    </location>
</feature>
<keyword evidence="1" id="KW-1133">Transmembrane helix</keyword>
<dbReference type="Proteomes" id="UP001291623">
    <property type="component" value="Unassembled WGS sequence"/>
</dbReference>